<evidence type="ECO:0000313" key="9">
    <source>
        <dbReference type="EMBL" id="ADC62334.1"/>
    </source>
</evidence>
<dbReference type="AlphaFoldDB" id="D3RT25"/>
<feature type="transmembrane region" description="Helical" evidence="8">
    <location>
        <begin position="105"/>
        <end position="124"/>
    </location>
</feature>
<keyword evidence="5 8" id="KW-0812">Transmembrane</keyword>
<evidence type="ECO:0000256" key="8">
    <source>
        <dbReference type="SAM" id="Phobius"/>
    </source>
</evidence>
<keyword evidence="10" id="KW-1185">Reference proteome</keyword>
<evidence type="ECO:0000256" key="2">
    <source>
        <dbReference type="ARBA" id="ARBA00005658"/>
    </source>
</evidence>
<feature type="transmembrane region" description="Helical" evidence="8">
    <location>
        <begin position="358"/>
        <end position="377"/>
    </location>
</feature>
<sequence length="669" mass="73835">MSEKPENAGAPPAAEKRPWIQWNPPVFIISAALVLIFVLFAALATEIAEPLFKGMQSWVIESAGWFYVLSVAGFLVFVAVLAFTSLGRIKLGPEHSQPDYGYASWLAMLFSAGMGIGLMFFGVAEPVMHFASPPVGDPQGIEAARQAMRITFFHWGIHAWAIYAVVALSLAYFAFRHDLPLSIRSALYPLIGERIYGPIGHAVDIFAVVGTLFGVATSLGFGVIQINSGLNYLFDIPVGITTQVVLIAVITAIATLSVVLGLDAGIRRLSELNMILAVALLAFVLVAGPTVFLLQTLVQNTGMYLSSLFEMTFNLYAYEPNDWIGGWTLFYWGWWIAWAPFVGLFIARVSRGRTIREFVLGVLFVPTGFTFMWMTFFGDTAIHMILMQGIGELADAVAADTSVALFKFFEYLPLSNITAVLATLLIVTFFVTSSDSGSLVVDMLTSGGGQTESPVWQRIFWAAVEGVVAAALLIAGGLSALQTATIASALPFTIVMILMCWGLMRALRIDDIKHLSLREARVTPVGPAAPLSWRQRLQNLIHQPTREETVRFIQDVVRPALSDVADELRRMQLDASLGEGEDGRVWVEVRHGEEIDFYYCVRPRTYEAPSFVLRDTTAERAETLEYCRAEVHLSEGGQDYDVMGWSASDLIGDVLDHYERHMHFLQTLR</sequence>
<feature type="transmembrane region" description="Helical" evidence="8">
    <location>
        <begin position="484"/>
        <end position="504"/>
    </location>
</feature>
<feature type="transmembrane region" description="Helical" evidence="8">
    <location>
        <begin position="459"/>
        <end position="478"/>
    </location>
</feature>
<evidence type="ECO:0000256" key="6">
    <source>
        <dbReference type="ARBA" id="ARBA00022989"/>
    </source>
</evidence>
<dbReference type="InterPro" id="IPR000060">
    <property type="entry name" value="BCCT_transptr"/>
</dbReference>
<dbReference type="NCBIfam" id="NF007399">
    <property type="entry name" value="PRK09928.1"/>
    <property type="match status" value="1"/>
</dbReference>
<dbReference type="HOGENOM" id="CLU_010118_3_1_6"/>
<accession>D3RT25</accession>
<organism evidence="9 10">
    <name type="scientific">Allochromatium vinosum (strain ATCC 17899 / DSM 180 / NBRC 103801 / NCIMB 10441 / D)</name>
    <name type="common">Chromatium vinosum</name>
    <dbReference type="NCBI Taxonomy" id="572477"/>
    <lineage>
        <taxon>Bacteria</taxon>
        <taxon>Pseudomonadati</taxon>
        <taxon>Pseudomonadota</taxon>
        <taxon>Gammaproteobacteria</taxon>
        <taxon>Chromatiales</taxon>
        <taxon>Chromatiaceae</taxon>
        <taxon>Allochromatium</taxon>
    </lineage>
</organism>
<feature type="transmembrane region" description="Helical" evidence="8">
    <location>
        <begin position="64"/>
        <end position="84"/>
    </location>
</feature>
<feature type="transmembrane region" description="Helical" evidence="8">
    <location>
        <begin position="195"/>
        <end position="224"/>
    </location>
</feature>
<dbReference type="OrthoDB" id="9775735at2"/>
<dbReference type="KEGG" id="alv:Alvin_1399"/>
<feature type="transmembrane region" description="Helical" evidence="8">
    <location>
        <begin position="26"/>
        <end position="44"/>
    </location>
</feature>
<dbReference type="Proteomes" id="UP000001441">
    <property type="component" value="Chromosome"/>
</dbReference>
<dbReference type="PANTHER" id="PTHR30047">
    <property type="entry name" value="HIGH-AFFINITY CHOLINE TRANSPORT PROTEIN-RELATED"/>
    <property type="match status" value="1"/>
</dbReference>
<feature type="transmembrane region" description="Helical" evidence="8">
    <location>
        <begin position="411"/>
        <end position="431"/>
    </location>
</feature>
<dbReference type="eggNOG" id="COG1292">
    <property type="taxonomic scope" value="Bacteria"/>
</dbReference>
<comment type="subcellular location">
    <subcellularLocation>
        <location evidence="1">Cell membrane</location>
        <topology evidence="1">Multi-pass membrane protein</topology>
    </subcellularLocation>
</comment>
<dbReference type="InterPro" id="IPR018093">
    <property type="entry name" value="BCCT_CS"/>
</dbReference>
<dbReference type="Pfam" id="PF02028">
    <property type="entry name" value="BCCT"/>
    <property type="match status" value="1"/>
</dbReference>
<dbReference type="NCBIfam" id="TIGR00842">
    <property type="entry name" value="bcct"/>
    <property type="match status" value="1"/>
</dbReference>
<protein>
    <submittedName>
        <fullName evidence="9">Choline/carnitine/betaine transporter</fullName>
    </submittedName>
</protein>
<evidence type="ECO:0000256" key="3">
    <source>
        <dbReference type="ARBA" id="ARBA00022448"/>
    </source>
</evidence>
<feature type="transmembrane region" description="Helical" evidence="8">
    <location>
        <begin position="324"/>
        <end position="346"/>
    </location>
</feature>
<evidence type="ECO:0000256" key="5">
    <source>
        <dbReference type="ARBA" id="ARBA00022692"/>
    </source>
</evidence>
<feature type="transmembrane region" description="Helical" evidence="8">
    <location>
        <begin position="157"/>
        <end position="175"/>
    </location>
</feature>
<evidence type="ECO:0000256" key="4">
    <source>
        <dbReference type="ARBA" id="ARBA00022475"/>
    </source>
</evidence>
<comment type="similarity">
    <text evidence="2">Belongs to the BCCT transporter (TC 2.A.15) family.</text>
</comment>
<dbReference type="EMBL" id="CP001896">
    <property type="protein sequence ID" value="ADC62334.1"/>
    <property type="molecule type" value="Genomic_DNA"/>
</dbReference>
<keyword evidence="3" id="KW-0813">Transport</keyword>
<dbReference type="RefSeq" id="WP_012970608.1">
    <property type="nucleotide sequence ID" value="NC_013851.1"/>
</dbReference>
<feature type="transmembrane region" description="Helical" evidence="8">
    <location>
        <begin position="274"/>
        <end position="298"/>
    </location>
</feature>
<gene>
    <name evidence="9" type="ordered locus">Alvin_1399</name>
</gene>
<proteinExistence type="inferred from homology"/>
<dbReference type="PROSITE" id="PS01303">
    <property type="entry name" value="BCCT"/>
    <property type="match status" value="1"/>
</dbReference>
<evidence type="ECO:0000256" key="1">
    <source>
        <dbReference type="ARBA" id="ARBA00004651"/>
    </source>
</evidence>
<feature type="transmembrane region" description="Helical" evidence="8">
    <location>
        <begin position="244"/>
        <end position="262"/>
    </location>
</feature>
<keyword evidence="6 8" id="KW-1133">Transmembrane helix</keyword>
<evidence type="ECO:0000313" key="10">
    <source>
        <dbReference type="Proteomes" id="UP000001441"/>
    </source>
</evidence>
<keyword evidence="7 8" id="KW-0472">Membrane</keyword>
<dbReference type="PANTHER" id="PTHR30047:SF7">
    <property type="entry name" value="HIGH-AFFINITY CHOLINE TRANSPORT PROTEIN"/>
    <property type="match status" value="1"/>
</dbReference>
<dbReference type="STRING" id="572477.Alvin_1399"/>
<name>D3RT25_ALLVD</name>
<dbReference type="GO" id="GO:0022857">
    <property type="term" value="F:transmembrane transporter activity"/>
    <property type="evidence" value="ECO:0007669"/>
    <property type="project" value="InterPro"/>
</dbReference>
<keyword evidence="4" id="KW-1003">Cell membrane</keyword>
<evidence type="ECO:0000256" key="7">
    <source>
        <dbReference type="ARBA" id="ARBA00023136"/>
    </source>
</evidence>
<reference evidence="9 10" key="1">
    <citation type="journal article" date="2011" name="Stand. Genomic Sci.">
        <title>Complete genome sequence of Allochromatium vinosum DSM 180(T).</title>
        <authorList>
            <person name="Weissgerber T."/>
            <person name="Zigann R."/>
            <person name="Bruce D."/>
            <person name="Chang Y.J."/>
            <person name="Detter J.C."/>
            <person name="Han C."/>
            <person name="Hauser L."/>
            <person name="Jeffries C.D."/>
            <person name="Land M."/>
            <person name="Munk A.C."/>
            <person name="Tapia R."/>
            <person name="Dahl C."/>
        </authorList>
    </citation>
    <scope>NUCLEOTIDE SEQUENCE [LARGE SCALE GENOMIC DNA]</scope>
    <source>
        <strain evidence="10">ATCC 17899 / DSM 180 / NBRC 103801 / NCIMB 10441 / D</strain>
    </source>
</reference>
<dbReference type="GO" id="GO:0005886">
    <property type="term" value="C:plasma membrane"/>
    <property type="evidence" value="ECO:0007669"/>
    <property type="project" value="UniProtKB-SubCell"/>
</dbReference>